<dbReference type="CDD" id="cd19941">
    <property type="entry name" value="TIL"/>
    <property type="match status" value="1"/>
</dbReference>
<dbReference type="EMBL" id="BGPR01199381">
    <property type="protein sequence ID" value="GBN13689.1"/>
    <property type="molecule type" value="Genomic_DNA"/>
</dbReference>
<evidence type="ECO:0000256" key="2">
    <source>
        <dbReference type="ARBA" id="ARBA00023157"/>
    </source>
</evidence>
<dbReference type="InterPro" id="IPR036084">
    <property type="entry name" value="Ser_inhib-like_sf"/>
</dbReference>
<dbReference type="GO" id="GO:0030414">
    <property type="term" value="F:peptidase inhibitor activity"/>
    <property type="evidence" value="ECO:0007669"/>
    <property type="project" value="UniProtKB-KW"/>
</dbReference>
<protein>
    <recommendedName>
        <fullName evidence="3">TIL domain-containing protein</fullName>
    </recommendedName>
</protein>
<dbReference type="PANTHER" id="PTHR23259">
    <property type="entry name" value="RIDDLE"/>
    <property type="match status" value="1"/>
</dbReference>
<feature type="non-terminal residue" evidence="4">
    <location>
        <position position="1"/>
    </location>
</feature>
<dbReference type="AlphaFoldDB" id="A0A4Y2LG55"/>
<dbReference type="PANTHER" id="PTHR23259:SF70">
    <property type="entry name" value="ACCESSORY GLAND PROTEIN ACP62F-RELATED"/>
    <property type="match status" value="1"/>
</dbReference>
<proteinExistence type="predicted"/>
<dbReference type="EMBL" id="BGPR01199348">
    <property type="protein sequence ID" value="GBN13592.1"/>
    <property type="molecule type" value="Genomic_DNA"/>
</dbReference>
<feature type="domain" description="TIL" evidence="3">
    <location>
        <begin position="10"/>
        <end position="65"/>
    </location>
</feature>
<evidence type="ECO:0000259" key="3">
    <source>
        <dbReference type="Pfam" id="PF01826"/>
    </source>
</evidence>
<accession>A0A4Y2LG55</accession>
<evidence type="ECO:0000313" key="5">
    <source>
        <dbReference type="EMBL" id="GBN13689.1"/>
    </source>
</evidence>
<evidence type="ECO:0000313" key="4">
    <source>
        <dbReference type="EMBL" id="GBN13592.1"/>
    </source>
</evidence>
<sequence>TPTPTPTPTCGSDEQYYPCIPNCHNTCATYNKTNIACPDSCGPGCFCKEGLVKNDDGTCVPPSECNALQPTAPFRKLTDEKCAQEEFLFYAWADFVAA</sequence>
<reference evidence="4 6" key="1">
    <citation type="journal article" date="2019" name="Sci. Rep.">
        <title>Orb-weaving spider Araneus ventricosus genome elucidates the spidroin gene catalogue.</title>
        <authorList>
            <person name="Kono N."/>
            <person name="Nakamura H."/>
            <person name="Ohtoshi R."/>
            <person name="Moran D.A.P."/>
            <person name="Shinohara A."/>
            <person name="Yoshida Y."/>
            <person name="Fujiwara M."/>
            <person name="Mori M."/>
            <person name="Tomita M."/>
            <person name="Arakawa K."/>
        </authorList>
    </citation>
    <scope>NUCLEOTIDE SEQUENCE [LARGE SCALE GENOMIC DNA]</scope>
</reference>
<dbReference type="InterPro" id="IPR051368">
    <property type="entry name" value="SerProtInhib-TIL_Domain"/>
</dbReference>
<dbReference type="InterPro" id="IPR002919">
    <property type="entry name" value="TIL_dom"/>
</dbReference>
<dbReference type="SUPFAM" id="SSF57567">
    <property type="entry name" value="Serine protease inhibitors"/>
    <property type="match status" value="1"/>
</dbReference>
<name>A0A4Y2LG55_ARAVE</name>
<keyword evidence="6" id="KW-1185">Reference proteome</keyword>
<comment type="caution">
    <text evidence="4">The sequence shown here is derived from an EMBL/GenBank/DDBJ whole genome shotgun (WGS) entry which is preliminary data.</text>
</comment>
<keyword evidence="2" id="KW-1015">Disulfide bond</keyword>
<dbReference type="Pfam" id="PF01826">
    <property type="entry name" value="TIL"/>
    <property type="match status" value="1"/>
</dbReference>
<dbReference type="Proteomes" id="UP000499080">
    <property type="component" value="Unassembled WGS sequence"/>
</dbReference>
<organism evidence="4 6">
    <name type="scientific">Araneus ventricosus</name>
    <name type="common">Orbweaver spider</name>
    <name type="synonym">Epeira ventricosa</name>
    <dbReference type="NCBI Taxonomy" id="182803"/>
    <lineage>
        <taxon>Eukaryota</taxon>
        <taxon>Metazoa</taxon>
        <taxon>Ecdysozoa</taxon>
        <taxon>Arthropoda</taxon>
        <taxon>Chelicerata</taxon>
        <taxon>Arachnida</taxon>
        <taxon>Araneae</taxon>
        <taxon>Araneomorphae</taxon>
        <taxon>Entelegynae</taxon>
        <taxon>Araneoidea</taxon>
        <taxon>Araneidae</taxon>
        <taxon>Araneus</taxon>
    </lineage>
</organism>
<gene>
    <name evidence="5" type="ORF">AVEN_138980_1</name>
    <name evidence="4" type="ORF">AVEN_97541_1</name>
</gene>
<dbReference type="Gene3D" id="2.10.25.10">
    <property type="entry name" value="Laminin"/>
    <property type="match status" value="1"/>
</dbReference>
<evidence type="ECO:0000256" key="1">
    <source>
        <dbReference type="ARBA" id="ARBA00022690"/>
    </source>
</evidence>
<dbReference type="OrthoDB" id="6410882at2759"/>
<keyword evidence="1" id="KW-0646">Protease inhibitor</keyword>
<evidence type="ECO:0000313" key="6">
    <source>
        <dbReference type="Proteomes" id="UP000499080"/>
    </source>
</evidence>